<dbReference type="GO" id="GO:0006629">
    <property type="term" value="P:lipid metabolic process"/>
    <property type="evidence" value="ECO:0007669"/>
    <property type="project" value="InterPro"/>
</dbReference>
<dbReference type="GO" id="GO:0008081">
    <property type="term" value="F:phosphoric diester hydrolase activity"/>
    <property type="evidence" value="ECO:0007669"/>
    <property type="project" value="InterPro"/>
</dbReference>
<dbReference type="PANTHER" id="PTHR13593">
    <property type="match status" value="1"/>
</dbReference>
<reference evidence="1 2" key="1">
    <citation type="journal article" date="2014" name="Genome Announc.">
        <title>Draft Genome Sequence of the Haloacid-Degrading Burkholderia caribensis Strain MBA4.</title>
        <authorList>
            <person name="Pan Y."/>
            <person name="Kong K.F."/>
            <person name="Tsang J.S."/>
        </authorList>
    </citation>
    <scope>NUCLEOTIDE SEQUENCE [LARGE SCALE GENOMIC DNA]</scope>
    <source>
        <strain evidence="1 2">MBA4</strain>
    </source>
</reference>
<accession>A0A0P0REM4</accession>
<dbReference type="KEGG" id="bcai:K788_0003115"/>
<dbReference type="Gene3D" id="3.20.20.190">
    <property type="entry name" value="Phosphatidylinositol (PI) phosphodiesterase"/>
    <property type="match status" value="1"/>
</dbReference>
<dbReference type="InterPro" id="IPR017946">
    <property type="entry name" value="PLC-like_Pdiesterase_TIM-brl"/>
</dbReference>
<dbReference type="GeneID" id="69970796"/>
<dbReference type="SUPFAM" id="SSF51695">
    <property type="entry name" value="PLC-like phosphodiesterases"/>
    <property type="match status" value="1"/>
</dbReference>
<sequence>MINYYTLGGGKRLCDIVFAGSHDAGITGGDANVQTQDLEIFEQAKAGVRLFDLRIAATKSSTMSSSPVMLKAFHADPKLMHQKDKKNKTVFDLGGRKTDVTTTKLPLDGAFGMRLVDMLKQAKDFVKYNSSEFLLLKFDKCTNWSIIAEICVRELGAALFTGTGSLNEKTLDQLKRHVVVLFTQKGIGEVAGQGYLSSTGIWGCKRLAEGTGYSTGYDGLQYVGKGGTNALNGDSDMGKIASNIEKQSALMQIGALNSDPEVMGMMYWTTTGLKRSIRERNSTMWGPDNRPTALTELWMAGFGEAIESRLPTYVSSTDYTNGVALKVFMPNIVMIDFADIDKGKFIFELNMKASTELTQTARKIEQARKLAQGQGGGRRQQRAGLF</sequence>
<dbReference type="EMBL" id="CP012747">
    <property type="protein sequence ID" value="ALL66884.1"/>
    <property type="molecule type" value="Genomic_DNA"/>
</dbReference>
<dbReference type="AlphaFoldDB" id="A0A0P0REM4"/>
<dbReference type="RefSeq" id="WP_035988719.1">
    <property type="nucleotide sequence ID" value="NZ_CP012747.1"/>
</dbReference>
<dbReference type="InterPro" id="IPR051057">
    <property type="entry name" value="PI-PLC_domain"/>
</dbReference>
<evidence type="ECO:0000313" key="1">
    <source>
        <dbReference type="EMBL" id="ALL66884.1"/>
    </source>
</evidence>
<dbReference type="PANTHER" id="PTHR13593:SF113">
    <property type="entry name" value="SI:DKEY-266F7.9"/>
    <property type="match status" value="1"/>
</dbReference>
<dbReference type="Proteomes" id="UP000019146">
    <property type="component" value="Chromosome 2"/>
</dbReference>
<protein>
    <submittedName>
        <fullName evidence="1">Uncharacterized protein</fullName>
    </submittedName>
</protein>
<evidence type="ECO:0000313" key="2">
    <source>
        <dbReference type="Proteomes" id="UP000019146"/>
    </source>
</evidence>
<organism evidence="1 2">
    <name type="scientific">Paraburkholderia caribensis MBA4</name>
    <dbReference type="NCBI Taxonomy" id="1323664"/>
    <lineage>
        <taxon>Bacteria</taxon>
        <taxon>Pseudomonadati</taxon>
        <taxon>Pseudomonadota</taxon>
        <taxon>Betaproteobacteria</taxon>
        <taxon>Burkholderiales</taxon>
        <taxon>Burkholderiaceae</taxon>
        <taxon>Paraburkholderia</taxon>
    </lineage>
</organism>
<gene>
    <name evidence="1" type="ORF">K788_0003115</name>
</gene>
<proteinExistence type="predicted"/>
<name>A0A0P0REM4_9BURK</name>